<name>A0A9R1C597_TRITD</name>
<dbReference type="PANTHER" id="PTHR47482:SF5">
    <property type="entry name" value="FAR1 DOMAIN-CONTAINING PROTEIN"/>
    <property type="match status" value="1"/>
</dbReference>
<dbReference type="EMBL" id="LT934124">
    <property type="protein sequence ID" value="VAI92824.1"/>
    <property type="molecule type" value="Genomic_DNA"/>
</dbReference>
<reference evidence="2 3" key="1">
    <citation type="submission" date="2017-09" db="EMBL/GenBank/DDBJ databases">
        <authorList>
            <consortium name="International Durum Wheat Genome Sequencing Consortium (IDWGSC)"/>
            <person name="Milanesi L."/>
        </authorList>
    </citation>
    <scope>NUCLEOTIDE SEQUENCE [LARGE SCALE GENOMIC DNA]</scope>
    <source>
        <strain evidence="3">cv. Svevo</strain>
    </source>
</reference>
<dbReference type="PANTHER" id="PTHR47482">
    <property type="entry name" value="OS11G0632001 PROTEIN"/>
    <property type="match status" value="1"/>
</dbReference>
<evidence type="ECO:0000313" key="2">
    <source>
        <dbReference type="EMBL" id="VAI92824.1"/>
    </source>
</evidence>
<evidence type="ECO:0008006" key="4">
    <source>
        <dbReference type="Google" id="ProtNLM"/>
    </source>
</evidence>
<proteinExistence type="predicted"/>
<protein>
    <recommendedName>
        <fullName evidence="4">Protein FAR1-RELATED SEQUENCE</fullName>
    </recommendedName>
</protein>
<evidence type="ECO:0000256" key="1">
    <source>
        <dbReference type="SAM" id="MobiDB-lite"/>
    </source>
</evidence>
<dbReference type="Proteomes" id="UP000324705">
    <property type="component" value="Chromosome 7B"/>
</dbReference>
<evidence type="ECO:0000313" key="3">
    <source>
        <dbReference type="Proteomes" id="UP000324705"/>
    </source>
</evidence>
<dbReference type="Gramene" id="TRITD7Bv1G211050.1">
    <property type="protein sequence ID" value="TRITD7Bv1G211050.1"/>
    <property type="gene ID" value="TRITD7Bv1G211050"/>
</dbReference>
<sequence length="198" mass="21937">MDAEAMEFLLDAVDRFPCGRSLLTVLKTRVQSHPPTFGRRGAGGANPGLSWEEDHSRMADTVCAGVLNDAEGGSQRRRDESPTRSAQSTGRVNPEAPGWTKRLRLGSAPLDRVPCPSRMSTLELSMRKYAEQPDKSVVRPELGLSFDSLGEANDFYNLYSWEIGFGIRYGKSRLNTERTKGMHEIVCGLLGEWPFACI</sequence>
<dbReference type="AlphaFoldDB" id="A0A9R1C597"/>
<keyword evidence="3" id="KW-1185">Reference proteome</keyword>
<gene>
    <name evidence="2" type="ORF">TRITD_7Bv1G211050</name>
</gene>
<accession>A0A9R1C597</accession>
<organism evidence="2 3">
    <name type="scientific">Triticum turgidum subsp. durum</name>
    <name type="common">Durum wheat</name>
    <name type="synonym">Triticum durum</name>
    <dbReference type="NCBI Taxonomy" id="4567"/>
    <lineage>
        <taxon>Eukaryota</taxon>
        <taxon>Viridiplantae</taxon>
        <taxon>Streptophyta</taxon>
        <taxon>Embryophyta</taxon>
        <taxon>Tracheophyta</taxon>
        <taxon>Spermatophyta</taxon>
        <taxon>Magnoliopsida</taxon>
        <taxon>Liliopsida</taxon>
        <taxon>Poales</taxon>
        <taxon>Poaceae</taxon>
        <taxon>BOP clade</taxon>
        <taxon>Pooideae</taxon>
        <taxon>Triticodae</taxon>
        <taxon>Triticeae</taxon>
        <taxon>Triticinae</taxon>
        <taxon>Triticum</taxon>
    </lineage>
</organism>
<feature type="region of interest" description="Disordered" evidence="1">
    <location>
        <begin position="67"/>
        <end position="99"/>
    </location>
</feature>